<name>A0A813HB99_POLGL</name>
<dbReference type="GO" id="GO:0004843">
    <property type="term" value="F:cysteine-type deubiquitinase activity"/>
    <property type="evidence" value="ECO:0007669"/>
    <property type="project" value="InterPro"/>
</dbReference>
<dbReference type="AlphaFoldDB" id="A0A813HB99"/>
<evidence type="ECO:0000313" key="3">
    <source>
        <dbReference type="Proteomes" id="UP000654075"/>
    </source>
</evidence>
<evidence type="ECO:0000313" key="2">
    <source>
        <dbReference type="EMBL" id="CAE8634834.1"/>
    </source>
</evidence>
<feature type="non-terminal residue" evidence="2">
    <location>
        <position position="319"/>
    </location>
</feature>
<comment type="caution">
    <text evidence="2">The sequence shown here is derived from an EMBL/GenBank/DDBJ whole genome shotgun (WGS) entry which is preliminary data.</text>
</comment>
<dbReference type="PANTHER" id="PTHR24006">
    <property type="entry name" value="UBIQUITIN CARBOXYL-TERMINAL HYDROLASE"/>
    <property type="match status" value="1"/>
</dbReference>
<keyword evidence="3" id="KW-1185">Reference proteome</keyword>
<dbReference type="InterPro" id="IPR050164">
    <property type="entry name" value="Peptidase_C19"/>
</dbReference>
<organism evidence="2 3">
    <name type="scientific">Polarella glacialis</name>
    <name type="common">Dinoflagellate</name>
    <dbReference type="NCBI Taxonomy" id="89957"/>
    <lineage>
        <taxon>Eukaryota</taxon>
        <taxon>Sar</taxon>
        <taxon>Alveolata</taxon>
        <taxon>Dinophyceae</taxon>
        <taxon>Suessiales</taxon>
        <taxon>Suessiaceae</taxon>
        <taxon>Polarella</taxon>
    </lineage>
</organism>
<sequence length="319" mass="33804">QPLAGFLPGALARHAGGNSGVLRVRVGAGRPLPLEAGVPMSFVGHAGPAAAMDLVASVRSAYCGGSPEQVEGLVCSGCSLAASLRVYRNLAACGSLDAAAACRRLWPLWCSGTPPEDAEALQILVPAAAPPPELCRSKHLRRFRVCTPPRLLALHLRRLSYGPWGLVKLDTPVRYPPVLQLEVVPNGSSCATGTAGTILLNEYALDAVVHHLGTAFGGHFVTHRAWHAAQGSVQGRAMESVSPIAQGLSRTAIDVWSPIRTSLGMLRPFARRRGDGSLWARSARPWVHANDERVAAATQGQALGFPGAYLFLYERCHVV</sequence>
<reference evidence="2" key="1">
    <citation type="submission" date="2021-02" db="EMBL/GenBank/DDBJ databases">
        <authorList>
            <person name="Dougan E. K."/>
            <person name="Rhodes N."/>
            <person name="Thang M."/>
            <person name="Chan C."/>
        </authorList>
    </citation>
    <scope>NUCLEOTIDE SEQUENCE</scope>
</reference>
<gene>
    <name evidence="2" type="ORF">PGLA1383_LOCUS50451</name>
</gene>
<dbReference type="EMBL" id="CAJNNV010031153">
    <property type="protein sequence ID" value="CAE8634834.1"/>
    <property type="molecule type" value="Genomic_DNA"/>
</dbReference>
<feature type="domain" description="USP" evidence="1">
    <location>
        <begin position="1"/>
        <end position="316"/>
    </location>
</feature>
<evidence type="ECO:0000259" key="1">
    <source>
        <dbReference type="PROSITE" id="PS50235"/>
    </source>
</evidence>
<dbReference type="GO" id="GO:0016579">
    <property type="term" value="P:protein deubiquitination"/>
    <property type="evidence" value="ECO:0007669"/>
    <property type="project" value="InterPro"/>
</dbReference>
<dbReference type="InterPro" id="IPR038765">
    <property type="entry name" value="Papain-like_cys_pep_sf"/>
</dbReference>
<dbReference type="GO" id="GO:0005634">
    <property type="term" value="C:nucleus"/>
    <property type="evidence" value="ECO:0007669"/>
    <property type="project" value="TreeGrafter"/>
</dbReference>
<dbReference type="Pfam" id="PF00443">
    <property type="entry name" value="UCH"/>
    <property type="match status" value="1"/>
</dbReference>
<protein>
    <recommendedName>
        <fullName evidence="1">USP domain-containing protein</fullName>
    </recommendedName>
</protein>
<dbReference type="Proteomes" id="UP000654075">
    <property type="component" value="Unassembled WGS sequence"/>
</dbReference>
<dbReference type="PROSITE" id="PS00973">
    <property type="entry name" value="USP_2"/>
    <property type="match status" value="1"/>
</dbReference>
<dbReference type="GO" id="GO:0005829">
    <property type="term" value="C:cytosol"/>
    <property type="evidence" value="ECO:0007669"/>
    <property type="project" value="TreeGrafter"/>
</dbReference>
<proteinExistence type="predicted"/>
<accession>A0A813HB99</accession>
<dbReference type="PROSITE" id="PS50235">
    <property type="entry name" value="USP_3"/>
    <property type="match status" value="1"/>
</dbReference>
<dbReference type="InterPro" id="IPR018200">
    <property type="entry name" value="USP_CS"/>
</dbReference>
<dbReference type="SUPFAM" id="SSF54001">
    <property type="entry name" value="Cysteine proteinases"/>
    <property type="match status" value="1"/>
</dbReference>
<dbReference type="Gene3D" id="3.90.70.10">
    <property type="entry name" value="Cysteine proteinases"/>
    <property type="match status" value="1"/>
</dbReference>
<dbReference type="InterPro" id="IPR001394">
    <property type="entry name" value="Peptidase_C19_UCH"/>
</dbReference>
<dbReference type="InterPro" id="IPR028889">
    <property type="entry name" value="USP"/>
</dbReference>